<sequence>MRGETFLKANGYSNMYWGGGGENDDLGYRLALSGQRVVRPPPSVARYATIPHTKRATLTSKVQPSPRGYRMDGLNTLQYRLLGRSVHRLYTRLQLDVGYPPEGTVSSAVQ</sequence>
<feature type="domain" description="Galactosyltransferase C-terminal" evidence="2">
    <location>
        <begin position="3"/>
        <end position="53"/>
    </location>
</feature>
<dbReference type="Proteomes" id="UP000694843">
    <property type="component" value="Unplaced"/>
</dbReference>
<dbReference type="Pfam" id="PF02709">
    <property type="entry name" value="Glyco_transf_7C"/>
    <property type="match status" value="1"/>
</dbReference>
<keyword evidence="3" id="KW-1185">Reference proteome</keyword>
<reference evidence="4" key="1">
    <citation type="submission" date="2025-08" db="UniProtKB">
        <authorList>
            <consortium name="RefSeq"/>
        </authorList>
    </citation>
    <scope>IDENTIFICATION</scope>
    <source>
        <tissue evidence="4">Whole organism</tissue>
    </source>
</reference>
<dbReference type="PANTHER" id="PTHR19300">
    <property type="entry name" value="BETA-1,4-GALACTOSYLTRANSFERASE"/>
    <property type="match status" value="1"/>
</dbReference>
<dbReference type="KEGG" id="hazt:108668065"/>
<dbReference type="PANTHER" id="PTHR19300:SF57">
    <property type="entry name" value="BETA-1,4-N-ACETYLGALACTOSAMINYLTRANSFERASE"/>
    <property type="match status" value="1"/>
</dbReference>
<dbReference type="GO" id="GO:0005975">
    <property type="term" value="P:carbohydrate metabolic process"/>
    <property type="evidence" value="ECO:0007669"/>
    <property type="project" value="InterPro"/>
</dbReference>
<dbReference type="OMA" id="RYATIPH"/>
<dbReference type="GO" id="GO:0005794">
    <property type="term" value="C:Golgi apparatus"/>
    <property type="evidence" value="ECO:0007669"/>
    <property type="project" value="TreeGrafter"/>
</dbReference>
<proteinExistence type="predicted"/>
<evidence type="ECO:0000256" key="1">
    <source>
        <dbReference type="ARBA" id="ARBA00022679"/>
    </source>
</evidence>
<dbReference type="RefSeq" id="XP_018010683.1">
    <property type="nucleotide sequence ID" value="XM_018155194.2"/>
</dbReference>
<evidence type="ECO:0000313" key="3">
    <source>
        <dbReference type="Proteomes" id="UP000694843"/>
    </source>
</evidence>
<accession>A0A8B7NAR8</accession>
<protein>
    <submittedName>
        <fullName evidence="4">Beta-1,4-galactosyltransferase 3-like</fullName>
    </submittedName>
</protein>
<dbReference type="AlphaFoldDB" id="A0A8B7NAR8"/>
<gene>
    <name evidence="4" type="primary">LOC108668065</name>
</gene>
<dbReference type="OrthoDB" id="10038994at2759"/>
<dbReference type="Gene3D" id="3.90.550.10">
    <property type="entry name" value="Spore Coat Polysaccharide Biosynthesis Protein SpsA, Chain A"/>
    <property type="match status" value="1"/>
</dbReference>
<dbReference type="InterPro" id="IPR027791">
    <property type="entry name" value="Galactosyl_T_C"/>
</dbReference>
<evidence type="ECO:0000313" key="4">
    <source>
        <dbReference type="RefSeq" id="XP_018010683.1"/>
    </source>
</evidence>
<evidence type="ECO:0000259" key="2">
    <source>
        <dbReference type="Pfam" id="PF02709"/>
    </source>
</evidence>
<dbReference type="GeneID" id="108668065"/>
<organism evidence="3 4">
    <name type="scientific">Hyalella azteca</name>
    <name type="common">Amphipod</name>
    <dbReference type="NCBI Taxonomy" id="294128"/>
    <lineage>
        <taxon>Eukaryota</taxon>
        <taxon>Metazoa</taxon>
        <taxon>Ecdysozoa</taxon>
        <taxon>Arthropoda</taxon>
        <taxon>Crustacea</taxon>
        <taxon>Multicrustacea</taxon>
        <taxon>Malacostraca</taxon>
        <taxon>Eumalacostraca</taxon>
        <taxon>Peracarida</taxon>
        <taxon>Amphipoda</taxon>
        <taxon>Senticaudata</taxon>
        <taxon>Talitrida</taxon>
        <taxon>Talitroidea</taxon>
        <taxon>Hyalellidae</taxon>
        <taxon>Hyalella</taxon>
    </lineage>
</organism>
<keyword evidence="1" id="KW-0808">Transferase</keyword>
<dbReference type="SUPFAM" id="SSF53448">
    <property type="entry name" value="Nucleotide-diphospho-sugar transferases"/>
    <property type="match status" value="1"/>
</dbReference>
<name>A0A8B7NAR8_HYAAZ</name>
<dbReference type="InterPro" id="IPR029044">
    <property type="entry name" value="Nucleotide-diphossugar_trans"/>
</dbReference>
<dbReference type="InterPro" id="IPR003859">
    <property type="entry name" value="Galactosyl_T"/>
</dbReference>
<dbReference type="GO" id="GO:0008378">
    <property type="term" value="F:galactosyltransferase activity"/>
    <property type="evidence" value="ECO:0007669"/>
    <property type="project" value="TreeGrafter"/>
</dbReference>